<dbReference type="PANTHER" id="PTHR43767">
    <property type="entry name" value="LONG-CHAIN-FATTY-ACID--COA LIGASE"/>
    <property type="match status" value="1"/>
</dbReference>
<dbReference type="Gene3D" id="3.40.50.12780">
    <property type="entry name" value="N-terminal domain of ligase-like"/>
    <property type="match status" value="1"/>
</dbReference>
<dbReference type="InterPro" id="IPR045851">
    <property type="entry name" value="AMP-bd_C_sf"/>
</dbReference>
<dbReference type="Pfam" id="PF13193">
    <property type="entry name" value="AMP-binding_C"/>
    <property type="match status" value="1"/>
</dbReference>
<dbReference type="InterPro" id="IPR025110">
    <property type="entry name" value="AMP-bd_C"/>
</dbReference>
<feature type="domain" description="AMP-binding enzyme C-terminal" evidence="2">
    <location>
        <begin position="409"/>
        <end position="477"/>
    </location>
</feature>
<dbReference type="Gene3D" id="3.30.300.30">
    <property type="match status" value="1"/>
</dbReference>
<dbReference type="AlphaFoldDB" id="A0A4R6SC55"/>
<dbReference type="OrthoDB" id="3465883at2"/>
<evidence type="ECO:0000259" key="1">
    <source>
        <dbReference type="Pfam" id="PF00501"/>
    </source>
</evidence>
<reference evidence="3 4" key="1">
    <citation type="submission" date="2019-03" db="EMBL/GenBank/DDBJ databases">
        <title>Genomic Encyclopedia of Type Strains, Phase IV (KMG-IV): sequencing the most valuable type-strain genomes for metagenomic binning, comparative biology and taxonomic classification.</title>
        <authorList>
            <person name="Goeker M."/>
        </authorList>
    </citation>
    <scope>NUCLEOTIDE SEQUENCE [LARGE SCALE GENOMIC DNA]</scope>
    <source>
        <strain evidence="3 4">DSM 45361</strain>
    </source>
</reference>
<comment type="caution">
    <text evidence="3">The sequence shown here is derived from an EMBL/GenBank/DDBJ whole genome shotgun (WGS) entry which is preliminary data.</text>
</comment>
<name>A0A4R6SC55_LABRH</name>
<gene>
    <name evidence="3" type="ORF">EV186_104594</name>
</gene>
<dbReference type="EMBL" id="SNXZ01000004">
    <property type="protein sequence ID" value="TDP96606.1"/>
    <property type="molecule type" value="Genomic_DNA"/>
</dbReference>
<dbReference type="InterPro" id="IPR000873">
    <property type="entry name" value="AMP-dep_synth/lig_dom"/>
</dbReference>
<dbReference type="Proteomes" id="UP000295444">
    <property type="component" value="Unassembled WGS sequence"/>
</dbReference>
<keyword evidence="4" id="KW-1185">Reference proteome</keyword>
<dbReference type="Pfam" id="PF00501">
    <property type="entry name" value="AMP-binding"/>
    <property type="match status" value="1"/>
</dbReference>
<dbReference type="InterPro" id="IPR020845">
    <property type="entry name" value="AMP-binding_CS"/>
</dbReference>
<evidence type="ECO:0000259" key="2">
    <source>
        <dbReference type="Pfam" id="PF13193"/>
    </source>
</evidence>
<dbReference type="PANTHER" id="PTHR43767:SF1">
    <property type="entry name" value="NONRIBOSOMAL PEPTIDE SYNTHASE PES1 (EUROFUNG)-RELATED"/>
    <property type="match status" value="1"/>
</dbReference>
<evidence type="ECO:0000313" key="3">
    <source>
        <dbReference type="EMBL" id="TDP96606.1"/>
    </source>
</evidence>
<proteinExistence type="predicted"/>
<feature type="domain" description="AMP-dependent synthetase/ligase" evidence="1">
    <location>
        <begin position="19"/>
        <end position="361"/>
    </location>
</feature>
<dbReference type="InterPro" id="IPR050237">
    <property type="entry name" value="ATP-dep_AMP-bd_enzyme"/>
</dbReference>
<dbReference type="GO" id="GO:0016878">
    <property type="term" value="F:acid-thiol ligase activity"/>
    <property type="evidence" value="ECO:0007669"/>
    <property type="project" value="UniProtKB-ARBA"/>
</dbReference>
<protein>
    <submittedName>
        <fullName evidence="3">Long-chain acyl-CoA synthetase</fullName>
    </submittedName>
</protein>
<dbReference type="PROSITE" id="PS00455">
    <property type="entry name" value="AMP_BINDING"/>
    <property type="match status" value="1"/>
</dbReference>
<dbReference type="InterPro" id="IPR042099">
    <property type="entry name" value="ANL_N_sf"/>
</dbReference>
<dbReference type="RefSeq" id="WP_133851937.1">
    <property type="nucleotide sequence ID" value="NZ_SNXZ01000004.1"/>
</dbReference>
<evidence type="ECO:0000313" key="4">
    <source>
        <dbReference type="Proteomes" id="UP000295444"/>
    </source>
</evidence>
<sequence>MRVAVSVPLGPVDALPRLAAQRWPDRVAVSVANGDKVTYAQLEKRVSRLAGGLRALLGADDAVVAVSSVAGMDFPVAYYAVMRSGNVVAPVNPVLPADVVVRLLATSGAVAALLAPHVYEAVAPLLHRAPKLRHVMVLGADEPIAMGSVTSGRAPDEATAAIMFTSGSTGPAKGVRLSHRNLKAGAAQLGAAHDLTEGTVVVNALPIYHPMHLNAGVLAGVTQVLAGPEPVAAVRTAANVGATHFYALPFQLTRLAGHTDFGRLAAPTVRIAACGGLPLPSSIVDKLTCHFGFRLLQGYGLTETAGLAHSDLVGAPKQGTVGPALAAAQTRVVGLETGAVLAPGAIGEVQVRGPQVFVGYLDAPAPLDAEGWFATGDAGFVDEDGYLTVIDRVRDLFRVGATLVSPASIERRLHAHPDVRECAVVGLSGLGAAALVVPRGPVDADALLGALNAGASHAEAVRRAVTAPAIPRLANGKVDKDAVRARLADSVPVVLSNSS</sequence>
<accession>A0A4R6SC55</accession>
<dbReference type="SUPFAM" id="SSF56801">
    <property type="entry name" value="Acetyl-CoA synthetase-like"/>
    <property type="match status" value="1"/>
</dbReference>
<organism evidence="3 4">
    <name type="scientific">Labedaea rhizosphaerae</name>
    <dbReference type="NCBI Taxonomy" id="598644"/>
    <lineage>
        <taxon>Bacteria</taxon>
        <taxon>Bacillati</taxon>
        <taxon>Actinomycetota</taxon>
        <taxon>Actinomycetes</taxon>
        <taxon>Pseudonocardiales</taxon>
        <taxon>Pseudonocardiaceae</taxon>
        <taxon>Labedaea</taxon>
    </lineage>
</organism>